<proteinExistence type="inferred from homology"/>
<dbReference type="EMBL" id="JAPMOS010000017">
    <property type="protein sequence ID" value="KAJ4459726.1"/>
    <property type="molecule type" value="Genomic_DNA"/>
</dbReference>
<feature type="transmembrane region" description="Helical" evidence="5">
    <location>
        <begin position="158"/>
        <end position="175"/>
    </location>
</feature>
<dbReference type="NCBIfam" id="TIGR02481">
    <property type="entry name" value="hemeryth_dom"/>
    <property type="match status" value="1"/>
</dbReference>
<keyword evidence="3" id="KW-0408">Iron</keyword>
<feature type="region of interest" description="Disordered" evidence="4">
    <location>
        <begin position="1210"/>
        <end position="1301"/>
    </location>
</feature>
<evidence type="ECO:0000256" key="2">
    <source>
        <dbReference type="ARBA" id="ARBA00022723"/>
    </source>
</evidence>
<feature type="transmembrane region" description="Helical" evidence="5">
    <location>
        <begin position="1317"/>
        <end position="1339"/>
    </location>
</feature>
<dbReference type="Pfam" id="PF25474">
    <property type="entry name" value="TPR_TmcB"/>
    <property type="match status" value="1"/>
</dbReference>
<feature type="transmembrane region" description="Helical" evidence="5">
    <location>
        <begin position="202"/>
        <end position="225"/>
    </location>
</feature>
<evidence type="ECO:0000256" key="4">
    <source>
        <dbReference type="SAM" id="MobiDB-lite"/>
    </source>
</evidence>
<keyword evidence="5" id="KW-1133">Transmembrane helix</keyword>
<feature type="region of interest" description="Disordered" evidence="4">
    <location>
        <begin position="967"/>
        <end position="987"/>
    </location>
</feature>
<evidence type="ECO:0008006" key="10">
    <source>
        <dbReference type="Google" id="ProtNLM"/>
    </source>
</evidence>
<feature type="transmembrane region" description="Helical" evidence="5">
    <location>
        <begin position="108"/>
        <end position="137"/>
    </location>
</feature>
<feature type="compositionally biased region" description="Polar residues" evidence="4">
    <location>
        <begin position="704"/>
        <end position="714"/>
    </location>
</feature>
<evidence type="ECO:0000259" key="6">
    <source>
        <dbReference type="Pfam" id="PF01814"/>
    </source>
</evidence>
<accession>A0ABQ8UMN8</accession>
<feature type="region of interest" description="Disordered" evidence="4">
    <location>
        <begin position="1003"/>
        <end position="1147"/>
    </location>
</feature>
<feature type="transmembrane region" description="Helical" evidence="5">
    <location>
        <begin position="758"/>
        <end position="781"/>
    </location>
</feature>
<dbReference type="Gene3D" id="1.25.40.10">
    <property type="entry name" value="Tetratricopeptide repeat domain"/>
    <property type="match status" value="1"/>
</dbReference>
<feature type="transmembrane region" description="Helical" evidence="5">
    <location>
        <begin position="66"/>
        <end position="88"/>
    </location>
</feature>
<evidence type="ECO:0000313" key="8">
    <source>
        <dbReference type="EMBL" id="KAJ4459726.1"/>
    </source>
</evidence>
<dbReference type="InterPro" id="IPR057352">
    <property type="entry name" value="TPR_TmcB/C"/>
</dbReference>
<dbReference type="InterPro" id="IPR052994">
    <property type="entry name" value="Tiny_macrocysts_regulators"/>
</dbReference>
<name>A0ABQ8UMN8_9EUKA</name>
<feature type="transmembrane region" description="Helical" evidence="5">
    <location>
        <begin position="246"/>
        <end position="264"/>
    </location>
</feature>
<feature type="transmembrane region" description="Helical" evidence="5">
    <location>
        <begin position="1556"/>
        <end position="1578"/>
    </location>
</feature>
<feature type="compositionally biased region" description="Basic residues" evidence="4">
    <location>
        <begin position="1030"/>
        <end position="1045"/>
    </location>
</feature>
<feature type="region of interest" description="Disordered" evidence="4">
    <location>
        <begin position="1"/>
        <end position="26"/>
    </location>
</feature>
<feature type="transmembrane region" description="Helical" evidence="5">
    <location>
        <begin position="331"/>
        <end position="350"/>
    </location>
</feature>
<evidence type="ECO:0000259" key="7">
    <source>
        <dbReference type="Pfam" id="PF25474"/>
    </source>
</evidence>
<keyword evidence="9" id="KW-1185">Reference proteome</keyword>
<gene>
    <name evidence="8" type="ORF">PAPYR_4115</name>
</gene>
<feature type="transmembrane region" description="Helical" evidence="5">
    <location>
        <begin position="903"/>
        <end position="927"/>
    </location>
</feature>
<feature type="region of interest" description="Disordered" evidence="4">
    <location>
        <begin position="697"/>
        <end position="738"/>
    </location>
</feature>
<protein>
    <recommendedName>
        <fullName evidence="10">Hemerythrin-like domain-containing protein</fullName>
    </recommendedName>
</protein>
<organism evidence="8 9">
    <name type="scientific">Paratrimastix pyriformis</name>
    <dbReference type="NCBI Taxonomy" id="342808"/>
    <lineage>
        <taxon>Eukaryota</taxon>
        <taxon>Metamonada</taxon>
        <taxon>Preaxostyla</taxon>
        <taxon>Paratrimastigidae</taxon>
        <taxon>Paratrimastix</taxon>
    </lineage>
</organism>
<feature type="transmembrane region" description="Helical" evidence="5">
    <location>
        <begin position="298"/>
        <end position="319"/>
    </location>
</feature>
<evidence type="ECO:0000256" key="3">
    <source>
        <dbReference type="ARBA" id="ARBA00023004"/>
    </source>
</evidence>
<dbReference type="PANTHER" id="PTHR31600:SF2">
    <property type="entry name" value="GAMETE ENRICHED GENE 10 PROTEIN-RELATED"/>
    <property type="match status" value="1"/>
</dbReference>
<keyword evidence="5" id="KW-0472">Membrane</keyword>
<feature type="compositionally biased region" description="Low complexity" evidence="4">
    <location>
        <begin position="1131"/>
        <end position="1142"/>
    </location>
</feature>
<evidence type="ECO:0000256" key="5">
    <source>
        <dbReference type="SAM" id="Phobius"/>
    </source>
</evidence>
<dbReference type="InterPro" id="IPR035938">
    <property type="entry name" value="Hemerythrin-like_sf"/>
</dbReference>
<feature type="domain" description="Hemerythrin-like" evidence="6">
    <location>
        <begin position="1614"/>
        <end position="1725"/>
    </location>
</feature>
<dbReference type="Proteomes" id="UP001141327">
    <property type="component" value="Unassembled WGS sequence"/>
</dbReference>
<feature type="region of interest" description="Disordered" evidence="4">
    <location>
        <begin position="1159"/>
        <end position="1183"/>
    </location>
</feature>
<feature type="compositionally biased region" description="Polar residues" evidence="4">
    <location>
        <begin position="16"/>
        <end position="26"/>
    </location>
</feature>
<evidence type="ECO:0000313" key="9">
    <source>
        <dbReference type="Proteomes" id="UP001141327"/>
    </source>
</evidence>
<sequence>MQKRADASVGQPLEGSLTNTDGASVSSSITDAAGAASRKFSRLDEMLFALFYPVQKTAVKNQFLSVLIWTLELLQLLALCVRAVPWPFGQLPIDYLFSFSDLTFPRFYLVTTSYIVFGVLSGILLLTIGSLVFVAYLHKQQFPVAPWVFRLQFLATRPLVTCLFVPMLTGFLMPFECAPGTDGGKTPVHAVFRVACWGTPHAIVASFGIGMTVLFIPIALLLAFFTFDHDVKHGTLFASPSGRYHVAMVVGKAALVAVGVHATGIPALRHTLHVVVFGVLWLWCLWKQPYYHQAGNALYGAMWGLCLVVAIFGACTGYVDPAKSPGGAVAFWVVLLLAALGVALGSFFLARWRGRSLWALGPKDAIPADFASALAALETATAEEALNAATATATAPTTAAPGVTAGTQPKQAVLTPTLPKRYKRAGAVEPALRFIIQSKRLRKDPQYVAYADLLWTAALRKHKRDAFLQMQYAIFLQTYRKALYAKVSLALRSARQCLPDMDVRFLIYSKSRDWEQLGGAGADAYAAMSLHSKRRNFAVATKNHEAAIVQLRELWNLLLREKVDMSRIQTVVSNIVDREEAARASYERLLETHPNSVDILRSYGSLLRDIYRDDDQADAIFQRADQIEEDTVRPHAPVVMPTLRLERGSCLENLSQIHSMFSVGPGRRHRDISRGLIRLILGGLRFFASLCPLQRSEAGDPGTRSYTSGDSQPQRLAGAAPSRATAGGPRDRRRHKKKKAMVSELQLTKDKEALLPNFSLFLLLLHAICVAVIIVSFVVVAQNVAHVEKQAFLARSTCNISTLVNQALTYAKAILIYATYDGPVPLNGHRGRITNQWQQPQNMLDGLRAYSAMGMLAAQLPLGADQTTMYIYQLLVNGPVLAESLKQTMMAYAVEGENTVDSILMVVIVLGCVAAVAAVGLVLLLFVRTFVALNRERRTALLTLAALPKPTVRRLMLRLSEPDAAEPAEACRVGPVSQQRRLSRPAIRSGVEGMPLAVVEEAPLPNPQPAATTPSRSPSPGPGDEEGRARRAVPLRKGAKVRRHGVPSSGPSDRTGLLLPLGPQGGGALTAPPTPEGPAPEAVRTHSLPSLRLGQSAAGPGVASTTPRDPTGDPDAVSVSLGDLPPPAPSGPAASSPSQGPLHPIGASYSTTTLQVRSPFQGALPAPPTLEPDEEEASPALDPHVPAFDPAVLVSALPLCFRLAAASSPEAADMPSQQPPGDPAPQLVLEATPSGTPLLDGLRLRGAASSAQPAGGETPPPLGGAYLVDLGVADDDKQEPGPAAAPGQDGQPAAPANPLGTETKVPGAIPLGIQLRIFAGILLMIMVLAASVAVTAMLMDQSRHLGYLVATSGFRTTVAVKVQWLALQLFFNNTQHLPDPTVINALSTDPVWKDMSHLSTDRSVLQRLLLDSVSYLGALHNQIRYGNEATRWTNDTAFDDIPTPRSANADESLEALQNAPTMCLLYNTSNCREDRIVNLYPPFYGVAALMSRFLNTARQLGRLPPDELSPDMAVLGFVYSVIRYDLRDGLDRITELFYDEAVVSNQQGATTQKATFIIEMLVIVFTYLLVLLPTKSLLWGVALKTKRMVGLCPDEDLGDAYQLVWRPEMRVHHEGLDRDHEAIVGLANQWLEALAAPEDDPATGADAAELGHALRDALQRHVRLEEGLMRAQQYPQAGPHMADHRALVAKAQRLMDQAAKGRVGANPAAAGQLLRRFVNGHIPQHDGPLAAWLAARG</sequence>
<keyword evidence="2" id="KW-0479">Metal-binding</keyword>
<feature type="domain" description="TmcB/TmcC TPR repeats" evidence="7">
    <location>
        <begin position="528"/>
        <end position="631"/>
    </location>
</feature>
<dbReference type="InterPro" id="IPR011990">
    <property type="entry name" value="TPR-like_helical_dom_sf"/>
</dbReference>
<feature type="compositionally biased region" description="Low complexity" evidence="4">
    <location>
        <begin position="1280"/>
        <end position="1298"/>
    </location>
</feature>
<comment type="caution">
    <text evidence="8">The sequence shown here is derived from an EMBL/GenBank/DDBJ whole genome shotgun (WGS) entry which is preliminary data.</text>
</comment>
<feature type="compositionally biased region" description="Low complexity" evidence="4">
    <location>
        <begin position="1009"/>
        <end position="1018"/>
    </location>
</feature>
<dbReference type="Pfam" id="PF01814">
    <property type="entry name" value="Hemerythrin"/>
    <property type="match status" value="1"/>
</dbReference>
<dbReference type="InterPro" id="IPR012312">
    <property type="entry name" value="Hemerythrin-like"/>
</dbReference>
<comment type="similarity">
    <text evidence="1">Belongs to the hemerythrin family.</text>
</comment>
<reference evidence="8" key="1">
    <citation type="journal article" date="2022" name="bioRxiv">
        <title>Genomics of Preaxostyla Flagellates Illuminates Evolutionary Transitions and the Path Towards Mitochondrial Loss.</title>
        <authorList>
            <person name="Novak L.V.F."/>
            <person name="Treitli S.C."/>
            <person name="Pyrih J."/>
            <person name="Halakuc P."/>
            <person name="Pipaliya S.V."/>
            <person name="Vacek V."/>
            <person name="Brzon O."/>
            <person name="Soukal P."/>
            <person name="Eme L."/>
            <person name="Dacks J.B."/>
            <person name="Karnkowska A."/>
            <person name="Elias M."/>
            <person name="Hampl V."/>
        </authorList>
    </citation>
    <scope>NUCLEOTIDE SEQUENCE</scope>
    <source>
        <strain evidence="8">RCP-MX</strain>
    </source>
</reference>
<evidence type="ECO:0000256" key="1">
    <source>
        <dbReference type="ARBA" id="ARBA00010587"/>
    </source>
</evidence>
<dbReference type="SUPFAM" id="SSF47188">
    <property type="entry name" value="Hemerythrin-like"/>
    <property type="match status" value="1"/>
</dbReference>
<keyword evidence="5" id="KW-0812">Transmembrane</keyword>
<dbReference type="InterPro" id="IPR012827">
    <property type="entry name" value="Hemerythrin_metal-bd"/>
</dbReference>
<dbReference type="PANTHER" id="PTHR31600">
    <property type="entry name" value="TINY MACROCYSTS PROTEIN B-RELATED"/>
    <property type="match status" value="1"/>
</dbReference>
<dbReference type="CDD" id="cd12107">
    <property type="entry name" value="Hemerythrin"/>
    <property type="match status" value="1"/>
</dbReference>
<dbReference type="Gene3D" id="1.20.120.50">
    <property type="entry name" value="Hemerythrin-like"/>
    <property type="match status" value="1"/>
</dbReference>